<dbReference type="EMBL" id="LR594035">
    <property type="protein sequence ID" value="VTS41283.1"/>
    <property type="molecule type" value="Genomic_DNA"/>
</dbReference>
<keyword evidence="2 5" id="KW-0812">Transmembrane</keyword>
<dbReference type="Pfam" id="PF12730">
    <property type="entry name" value="ABC2_membrane_4"/>
    <property type="match status" value="1"/>
</dbReference>
<organism evidence="6 7">
    <name type="scientific">Streptococcus pseudoporcinus</name>
    <dbReference type="NCBI Taxonomy" id="361101"/>
    <lineage>
        <taxon>Bacteria</taxon>
        <taxon>Bacillati</taxon>
        <taxon>Bacillota</taxon>
        <taxon>Bacilli</taxon>
        <taxon>Lactobacillales</taxon>
        <taxon>Streptococcaceae</taxon>
        <taxon>Streptococcus</taxon>
    </lineage>
</organism>
<feature type="transmembrane region" description="Helical" evidence="5">
    <location>
        <begin position="103"/>
        <end position="121"/>
    </location>
</feature>
<evidence type="ECO:0000313" key="7">
    <source>
        <dbReference type="Proteomes" id="UP000304914"/>
    </source>
</evidence>
<sequence>MKALLKIEWIKLWREWPVFILAIGMPVGFFLFYSGMTMLTDPKTQKTFVQSYMLTMTAFSMSSFGLFSFPMMLFEDQKNHWLVYLEHANVTIFQYYLSKIIRVYVSFICSIVATFMVAALFRHVDLSFEGWVGSAILLLVSGIVFLLLAVIGGSWMPISTFPSWMQKISKLTPTYHVNKLVTQFADKLEVNGKSLLIILGYAIIVILIALAIKRRKEVSI</sequence>
<proteinExistence type="predicted"/>
<evidence type="ECO:0000313" key="6">
    <source>
        <dbReference type="EMBL" id="VTS41283.1"/>
    </source>
</evidence>
<feature type="transmembrane region" description="Helical" evidence="5">
    <location>
        <begin position="194"/>
        <end position="212"/>
    </location>
</feature>
<evidence type="ECO:0000256" key="3">
    <source>
        <dbReference type="ARBA" id="ARBA00022989"/>
    </source>
</evidence>
<dbReference type="PANTHER" id="PTHR43077">
    <property type="entry name" value="TRANSPORT PERMEASE YVFS-RELATED"/>
    <property type="match status" value="1"/>
</dbReference>
<evidence type="ECO:0000256" key="2">
    <source>
        <dbReference type="ARBA" id="ARBA00022692"/>
    </source>
</evidence>
<dbReference type="GO" id="GO:0016020">
    <property type="term" value="C:membrane"/>
    <property type="evidence" value="ECO:0007669"/>
    <property type="project" value="UniProtKB-SubCell"/>
</dbReference>
<reference evidence="6 7" key="1">
    <citation type="submission" date="2019-05" db="EMBL/GenBank/DDBJ databases">
        <authorList>
            <consortium name="Pathogen Informatics"/>
        </authorList>
    </citation>
    <scope>NUCLEOTIDE SEQUENCE [LARGE SCALE GENOMIC DNA]</scope>
    <source>
        <strain evidence="6 7">NCTC5385</strain>
    </source>
</reference>
<protein>
    <submittedName>
        <fullName evidence="6">ABC-2 type transporter</fullName>
    </submittedName>
</protein>
<evidence type="ECO:0000256" key="1">
    <source>
        <dbReference type="ARBA" id="ARBA00004141"/>
    </source>
</evidence>
<gene>
    <name evidence="6" type="ORF">NCTC5385_02138</name>
</gene>
<accession>A0A4U9ZKJ0</accession>
<dbReference type="AlphaFoldDB" id="A0A4U9ZKJ0"/>
<evidence type="ECO:0000256" key="5">
    <source>
        <dbReference type="SAM" id="Phobius"/>
    </source>
</evidence>
<dbReference type="Proteomes" id="UP000304914">
    <property type="component" value="Chromosome"/>
</dbReference>
<feature type="transmembrane region" description="Helical" evidence="5">
    <location>
        <begin position="52"/>
        <end position="74"/>
    </location>
</feature>
<comment type="subcellular location">
    <subcellularLocation>
        <location evidence="1">Membrane</location>
        <topology evidence="1">Multi-pass membrane protein</topology>
    </subcellularLocation>
</comment>
<feature type="transmembrane region" description="Helical" evidence="5">
    <location>
        <begin position="133"/>
        <end position="156"/>
    </location>
</feature>
<feature type="transmembrane region" description="Helical" evidence="5">
    <location>
        <begin position="12"/>
        <end position="32"/>
    </location>
</feature>
<dbReference type="InterPro" id="IPR051328">
    <property type="entry name" value="T7SS_ABC-Transporter"/>
</dbReference>
<name>A0A4U9ZKJ0_9STRE</name>
<dbReference type="RefSeq" id="WP_138069031.1">
    <property type="nucleotide sequence ID" value="NZ_LR594035.1"/>
</dbReference>
<keyword evidence="3 5" id="KW-1133">Transmembrane helix</keyword>
<dbReference type="PANTHER" id="PTHR43077:SF11">
    <property type="entry name" value="TRANSPORT PERMEASE YVFS-RELATED"/>
    <property type="match status" value="1"/>
</dbReference>
<keyword evidence="4 5" id="KW-0472">Membrane</keyword>
<evidence type="ECO:0000256" key="4">
    <source>
        <dbReference type="ARBA" id="ARBA00023136"/>
    </source>
</evidence>